<keyword evidence="2" id="KW-1185">Reference proteome</keyword>
<dbReference type="Proteomes" id="UP001141552">
    <property type="component" value="Unassembled WGS sequence"/>
</dbReference>
<organism evidence="1 2">
    <name type="scientific">Turnera subulata</name>
    <dbReference type="NCBI Taxonomy" id="218843"/>
    <lineage>
        <taxon>Eukaryota</taxon>
        <taxon>Viridiplantae</taxon>
        <taxon>Streptophyta</taxon>
        <taxon>Embryophyta</taxon>
        <taxon>Tracheophyta</taxon>
        <taxon>Spermatophyta</taxon>
        <taxon>Magnoliopsida</taxon>
        <taxon>eudicotyledons</taxon>
        <taxon>Gunneridae</taxon>
        <taxon>Pentapetalae</taxon>
        <taxon>rosids</taxon>
        <taxon>fabids</taxon>
        <taxon>Malpighiales</taxon>
        <taxon>Passifloraceae</taxon>
        <taxon>Turnera</taxon>
    </lineage>
</organism>
<name>A0A9Q0GHH5_9ROSI</name>
<dbReference type="EMBL" id="JAKUCV010000846">
    <property type="protein sequence ID" value="KAJ4848664.1"/>
    <property type="molecule type" value="Genomic_DNA"/>
</dbReference>
<comment type="caution">
    <text evidence="1">The sequence shown here is derived from an EMBL/GenBank/DDBJ whole genome shotgun (WGS) entry which is preliminary data.</text>
</comment>
<gene>
    <name evidence="1" type="ORF">Tsubulata_031035</name>
</gene>
<protein>
    <submittedName>
        <fullName evidence="1">Uncharacterized protein</fullName>
    </submittedName>
</protein>
<reference evidence="1" key="2">
    <citation type="journal article" date="2023" name="Plants (Basel)">
        <title>Annotation of the Turnera subulata (Passifloraceae) Draft Genome Reveals the S-Locus Evolved after the Divergence of Turneroideae from Passifloroideae in a Stepwise Manner.</title>
        <authorList>
            <person name="Henning P.M."/>
            <person name="Roalson E.H."/>
            <person name="Mir W."/>
            <person name="McCubbin A.G."/>
            <person name="Shore J.S."/>
        </authorList>
    </citation>
    <scope>NUCLEOTIDE SEQUENCE</scope>
    <source>
        <strain evidence="1">F60SS</strain>
    </source>
</reference>
<accession>A0A9Q0GHH5</accession>
<sequence length="119" mass="13257">MDLSSTRKVDPRKGLRLIVILASATFFSPYKIWECLKRKFSAAVPKADDKVQLIICSASPILKTLGISIDHEPLHDVPPAATRKQVAQIKRIDPGCMAWLSKKSKNRQGNGTFSLPRRS</sequence>
<proteinExistence type="predicted"/>
<evidence type="ECO:0000313" key="2">
    <source>
        <dbReference type="Proteomes" id="UP001141552"/>
    </source>
</evidence>
<reference evidence="1" key="1">
    <citation type="submission" date="2022-02" db="EMBL/GenBank/DDBJ databases">
        <authorList>
            <person name="Henning P.M."/>
            <person name="McCubbin A.G."/>
            <person name="Shore J.S."/>
        </authorList>
    </citation>
    <scope>NUCLEOTIDE SEQUENCE</scope>
    <source>
        <strain evidence="1">F60SS</strain>
        <tissue evidence="1">Leaves</tissue>
    </source>
</reference>
<evidence type="ECO:0000313" key="1">
    <source>
        <dbReference type="EMBL" id="KAJ4848664.1"/>
    </source>
</evidence>
<dbReference type="AlphaFoldDB" id="A0A9Q0GHH5"/>